<protein>
    <submittedName>
        <fullName evidence="1">Uncharacterized protein</fullName>
    </submittedName>
</protein>
<evidence type="ECO:0000313" key="1">
    <source>
        <dbReference type="EMBL" id="KIG15631.1"/>
    </source>
</evidence>
<dbReference type="AlphaFoldDB" id="A0A0C2CX79"/>
<sequence length="94" mass="10687">MLGALKWTHEPIAKPGLVESWKELASHVRSCVAAIEAAISTNDPHRIRGVWEVQTTRFRVARAQFVALSLDVLDRSFPEHVRLRWGLSLEVIYP</sequence>
<name>A0A0C2CX79_9BACT</name>
<reference evidence="1 2" key="1">
    <citation type="submission" date="2014-12" db="EMBL/GenBank/DDBJ databases">
        <title>Genome assembly of Enhygromyxa salina DSM 15201.</title>
        <authorList>
            <person name="Sharma G."/>
            <person name="Subramanian S."/>
        </authorList>
    </citation>
    <scope>NUCLEOTIDE SEQUENCE [LARGE SCALE GENOMIC DNA]</scope>
    <source>
        <strain evidence="1 2">DSM 15201</strain>
    </source>
</reference>
<proteinExistence type="predicted"/>
<comment type="caution">
    <text evidence="1">The sequence shown here is derived from an EMBL/GenBank/DDBJ whole genome shotgun (WGS) entry which is preliminary data.</text>
</comment>
<dbReference type="EMBL" id="JMCC02000049">
    <property type="protein sequence ID" value="KIG15631.1"/>
    <property type="molecule type" value="Genomic_DNA"/>
</dbReference>
<dbReference type="RefSeq" id="WP_052551216.1">
    <property type="nucleotide sequence ID" value="NZ_JMCC02000049.1"/>
</dbReference>
<gene>
    <name evidence="1" type="ORF">DB30_05379</name>
</gene>
<evidence type="ECO:0000313" key="2">
    <source>
        <dbReference type="Proteomes" id="UP000031599"/>
    </source>
</evidence>
<accession>A0A0C2CX79</accession>
<organism evidence="1 2">
    <name type="scientific">Enhygromyxa salina</name>
    <dbReference type="NCBI Taxonomy" id="215803"/>
    <lineage>
        <taxon>Bacteria</taxon>
        <taxon>Pseudomonadati</taxon>
        <taxon>Myxococcota</taxon>
        <taxon>Polyangia</taxon>
        <taxon>Nannocystales</taxon>
        <taxon>Nannocystaceae</taxon>
        <taxon>Enhygromyxa</taxon>
    </lineage>
</organism>
<dbReference type="Proteomes" id="UP000031599">
    <property type="component" value="Unassembled WGS sequence"/>
</dbReference>